<organism evidence="1 2">
    <name type="scientific">Thalassospira lucentensis</name>
    <dbReference type="NCBI Taxonomy" id="168935"/>
    <lineage>
        <taxon>Bacteria</taxon>
        <taxon>Pseudomonadati</taxon>
        <taxon>Pseudomonadota</taxon>
        <taxon>Alphaproteobacteria</taxon>
        <taxon>Rhodospirillales</taxon>
        <taxon>Thalassospiraceae</taxon>
        <taxon>Thalassospira</taxon>
    </lineage>
</organism>
<dbReference type="PANTHER" id="PTHR30469:SF11">
    <property type="entry name" value="BLL4320 PROTEIN"/>
    <property type="match status" value="1"/>
</dbReference>
<sequence>MTRKTTLLIAGVAIIAIAATAYIFAKDDIMALVTPGEQAPQARENVGDRGLPVIAEYASLMDETTVVQAVGTGKSALGVTIYPAVSGEVSDVLFRAGDKVTKDQVLVILDSDRERLAR</sequence>
<proteinExistence type="predicted"/>
<dbReference type="GO" id="GO:1990281">
    <property type="term" value="C:efflux pump complex"/>
    <property type="evidence" value="ECO:0007669"/>
    <property type="project" value="TreeGrafter"/>
</dbReference>
<dbReference type="PANTHER" id="PTHR30469">
    <property type="entry name" value="MULTIDRUG RESISTANCE PROTEIN MDTA"/>
    <property type="match status" value="1"/>
</dbReference>
<comment type="caution">
    <text evidence="1">The sequence shown here is derived from an EMBL/GenBank/DDBJ whole genome shotgun (WGS) entry which is preliminary data.</text>
</comment>
<evidence type="ECO:0000313" key="1">
    <source>
        <dbReference type="EMBL" id="HBU98674.1"/>
    </source>
</evidence>
<accession>A0A358HV32</accession>
<dbReference type="RefSeq" id="WP_276653524.1">
    <property type="nucleotide sequence ID" value="NZ_DOOG01000101.1"/>
</dbReference>
<dbReference type="SUPFAM" id="SSF111369">
    <property type="entry name" value="HlyD-like secretion proteins"/>
    <property type="match status" value="1"/>
</dbReference>
<reference evidence="1 2" key="1">
    <citation type="journal article" date="2018" name="Nat. Biotechnol.">
        <title>A standardized bacterial taxonomy based on genome phylogeny substantially revises the tree of life.</title>
        <authorList>
            <person name="Parks D.H."/>
            <person name="Chuvochina M."/>
            <person name="Waite D.W."/>
            <person name="Rinke C."/>
            <person name="Skarshewski A."/>
            <person name="Chaumeil P.A."/>
            <person name="Hugenholtz P."/>
        </authorList>
    </citation>
    <scope>NUCLEOTIDE SEQUENCE [LARGE SCALE GENOMIC DNA]</scope>
    <source>
        <strain evidence="1">UBA8707</strain>
    </source>
</reference>
<protein>
    <submittedName>
        <fullName evidence="1">Efflux RND transporter periplasmic adaptor subunit</fullName>
    </submittedName>
</protein>
<dbReference type="GO" id="GO:0015562">
    <property type="term" value="F:efflux transmembrane transporter activity"/>
    <property type="evidence" value="ECO:0007669"/>
    <property type="project" value="TreeGrafter"/>
</dbReference>
<gene>
    <name evidence="1" type="ORF">DEF21_12320</name>
</gene>
<feature type="non-terminal residue" evidence="1">
    <location>
        <position position="118"/>
    </location>
</feature>
<dbReference type="EMBL" id="DOOG01000101">
    <property type="protein sequence ID" value="HBU98674.1"/>
    <property type="molecule type" value="Genomic_DNA"/>
</dbReference>
<dbReference type="Gene3D" id="2.40.50.100">
    <property type="match status" value="1"/>
</dbReference>
<dbReference type="AlphaFoldDB" id="A0A358HV32"/>
<evidence type="ECO:0000313" key="2">
    <source>
        <dbReference type="Proteomes" id="UP000264753"/>
    </source>
</evidence>
<dbReference type="Proteomes" id="UP000264753">
    <property type="component" value="Unassembled WGS sequence"/>
</dbReference>
<name>A0A358HV32_9PROT</name>